<accession>A0A0E9SUS1</accession>
<sequence>MVDNLQGCYWCLRG</sequence>
<reference evidence="1" key="1">
    <citation type="submission" date="2014-11" db="EMBL/GenBank/DDBJ databases">
        <authorList>
            <person name="Amaro Gonzalez C."/>
        </authorList>
    </citation>
    <scope>NUCLEOTIDE SEQUENCE</scope>
</reference>
<organism evidence="1">
    <name type="scientific">Anguilla anguilla</name>
    <name type="common">European freshwater eel</name>
    <name type="synonym">Muraena anguilla</name>
    <dbReference type="NCBI Taxonomy" id="7936"/>
    <lineage>
        <taxon>Eukaryota</taxon>
        <taxon>Metazoa</taxon>
        <taxon>Chordata</taxon>
        <taxon>Craniata</taxon>
        <taxon>Vertebrata</taxon>
        <taxon>Euteleostomi</taxon>
        <taxon>Actinopterygii</taxon>
        <taxon>Neopterygii</taxon>
        <taxon>Teleostei</taxon>
        <taxon>Anguilliformes</taxon>
        <taxon>Anguillidae</taxon>
        <taxon>Anguilla</taxon>
    </lineage>
</organism>
<reference evidence="1" key="2">
    <citation type="journal article" date="2015" name="Fish Shellfish Immunol.">
        <title>Early steps in the European eel (Anguilla anguilla)-Vibrio vulnificus interaction in the gills: Role of the RtxA13 toxin.</title>
        <authorList>
            <person name="Callol A."/>
            <person name="Pajuelo D."/>
            <person name="Ebbesson L."/>
            <person name="Teles M."/>
            <person name="MacKenzie S."/>
            <person name="Amaro C."/>
        </authorList>
    </citation>
    <scope>NUCLEOTIDE SEQUENCE</scope>
</reference>
<evidence type="ECO:0000313" key="1">
    <source>
        <dbReference type="EMBL" id="JAH45124.1"/>
    </source>
</evidence>
<proteinExistence type="predicted"/>
<name>A0A0E9SUS1_ANGAN</name>
<protein>
    <submittedName>
        <fullName evidence="1">Uncharacterized protein</fullName>
    </submittedName>
</protein>
<dbReference type="EMBL" id="GBXM01063453">
    <property type="protein sequence ID" value="JAH45124.1"/>
    <property type="molecule type" value="Transcribed_RNA"/>
</dbReference>